<keyword evidence="2" id="KW-1133">Transmembrane helix</keyword>
<reference evidence="3 4" key="1">
    <citation type="submission" date="2016-10" db="EMBL/GenBank/DDBJ databases">
        <authorList>
            <person name="de Groot N.N."/>
        </authorList>
    </citation>
    <scope>NUCLEOTIDE SEQUENCE [LARGE SCALE GENOMIC DNA]</scope>
    <source>
        <strain evidence="3 4">DSM 45434</strain>
    </source>
</reference>
<dbReference type="eggNOG" id="ENOG50348T2">
    <property type="taxonomic scope" value="Bacteria"/>
</dbReference>
<protein>
    <submittedName>
        <fullName evidence="3">Uncharacterized protein</fullName>
    </submittedName>
</protein>
<evidence type="ECO:0000256" key="2">
    <source>
        <dbReference type="SAM" id="Phobius"/>
    </source>
</evidence>
<gene>
    <name evidence="3" type="ORF">SAMN04488539_1918</name>
</gene>
<feature type="transmembrane region" description="Helical" evidence="2">
    <location>
        <begin position="246"/>
        <end position="265"/>
    </location>
</feature>
<feature type="region of interest" description="Disordered" evidence="1">
    <location>
        <begin position="12"/>
        <end position="127"/>
    </location>
</feature>
<organism evidence="3 4">
    <name type="scientific">Corynebacterium timonense</name>
    <dbReference type="NCBI Taxonomy" id="441500"/>
    <lineage>
        <taxon>Bacteria</taxon>
        <taxon>Bacillati</taxon>
        <taxon>Actinomycetota</taxon>
        <taxon>Actinomycetes</taxon>
        <taxon>Mycobacteriales</taxon>
        <taxon>Corynebacteriaceae</taxon>
        <taxon>Corynebacterium</taxon>
    </lineage>
</organism>
<keyword evidence="2" id="KW-0472">Membrane</keyword>
<dbReference type="OrthoDB" id="4428184at2"/>
<feature type="transmembrane region" description="Helical" evidence="2">
    <location>
        <begin position="189"/>
        <end position="213"/>
    </location>
</feature>
<dbReference type="STRING" id="1203190.GCA_000312345_01004"/>
<proteinExistence type="predicted"/>
<evidence type="ECO:0000256" key="1">
    <source>
        <dbReference type="SAM" id="MobiDB-lite"/>
    </source>
</evidence>
<feature type="compositionally biased region" description="Basic and acidic residues" evidence="1">
    <location>
        <begin position="109"/>
        <end position="122"/>
    </location>
</feature>
<keyword evidence="4" id="KW-1185">Reference proteome</keyword>
<dbReference type="RefSeq" id="WP_019193844.1">
    <property type="nucleotide sequence ID" value="NZ_LT629765.1"/>
</dbReference>
<dbReference type="EMBL" id="LT629765">
    <property type="protein sequence ID" value="SDS56224.1"/>
    <property type="molecule type" value="Genomic_DNA"/>
</dbReference>
<accession>A0A1H1T7R9</accession>
<evidence type="ECO:0000313" key="4">
    <source>
        <dbReference type="Proteomes" id="UP000182237"/>
    </source>
</evidence>
<sequence length="266" mass="27365">MSEDKQLTVAELLARAGSDNRDGGASRPRRRRSLEDGGVSVAELTGSLKKVEAQPVESKHSSVPIDAPAEEPAPEKPAPEAEKDQAAEKPDPAQSEPAQPAEAQPVETRTVEARTAEAEKRPVAGASGRVDVDKRAAVAEDDTSVIAVVPDTEDTGVIPAVRETGDEPAAESATAAEAEAGDDSSINPFILVLLVLLGLAVGVGGFLGFQWLWANTQTLVAALVALVVVVAIVFGVRALRTGRDGVTMALAGIAGAVMAFGPALIV</sequence>
<name>A0A1H1T7R9_9CORY</name>
<feature type="transmembrane region" description="Helical" evidence="2">
    <location>
        <begin position="219"/>
        <end position="239"/>
    </location>
</feature>
<feature type="compositionally biased region" description="Basic and acidic residues" evidence="1">
    <location>
        <begin position="49"/>
        <end position="60"/>
    </location>
</feature>
<keyword evidence="2" id="KW-0812">Transmembrane</keyword>
<evidence type="ECO:0000313" key="3">
    <source>
        <dbReference type="EMBL" id="SDS56224.1"/>
    </source>
</evidence>
<feature type="compositionally biased region" description="Low complexity" evidence="1">
    <location>
        <begin position="92"/>
        <end position="107"/>
    </location>
</feature>
<dbReference type="Proteomes" id="UP000182237">
    <property type="component" value="Chromosome I"/>
</dbReference>
<dbReference type="AlphaFoldDB" id="A0A1H1T7R9"/>
<feature type="compositionally biased region" description="Basic and acidic residues" evidence="1">
    <location>
        <begin position="73"/>
        <end position="91"/>
    </location>
</feature>